<dbReference type="EMBL" id="JAVRRJ010000007">
    <property type="protein sequence ID" value="KAK5082922.1"/>
    <property type="molecule type" value="Genomic_DNA"/>
</dbReference>
<evidence type="ECO:0000313" key="2">
    <source>
        <dbReference type="EMBL" id="KAK5082922.1"/>
    </source>
</evidence>
<dbReference type="InterPro" id="IPR038883">
    <property type="entry name" value="AN11006-like"/>
</dbReference>
<dbReference type="PANTHER" id="PTHR42085">
    <property type="entry name" value="F-BOX DOMAIN-CONTAINING PROTEIN"/>
    <property type="match status" value="1"/>
</dbReference>
<organism evidence="2 3">
    <name type="scientific">Lithohypha guttulata</name>
    <dbReference type="NCBI Taxonomy" id="1690604"/>
    <lineage>
        <taxon>Eukaryota</taxon>
        <taxon>Fungi</taxon>
        <taxon>Dikarya</taxon>
        <taxon>Ascomycota</taxon>
        <taxon>Pezizomycotina</taxon>
        <taxon>Eurotiomycetes</taxon>
        <taxon>Chaetothyriomycetidae</taxon>
        <taxon>Chaetothyriales</taxon>
        <taxon>Trichomeriaceae</taxon>
        <taxon>Lithohypha</taxon>
    </lineage>
</organism>
<evidence type="ECO:0000313" key="3">
    <source>
        <dbReference type="Proteomes" id="UP001309876"/>
    </source>
</evidence>
<dbReference type="PANTHER" id="PTHR42085:SF2">
    <property type="entry name" value="F-BOX DOMAIN-CONTAINING PROTEIN"/>
    <property type="match status" value="1"/>
</dbReference>
<reference evidence="2 3" key="1">
    <citation type="submission" date="2023-08" db="EMBL/GenBank/DDBJ databases">
        <title>Black Yeasts Isolated from many extreme environments.</title>
        <authorList>
            <person name="Coleine C."/>
            <person name="Stajich J.E."/>
            <person name="Selbmann L."/>
        </authorList>
    </citation>
    <scope>NUCLEOTIDE SEQUENCE [LARGE SCALE GENOMIC DNA]</scope>
    <source>
        <strain evidence="2 3">CCFEE 5910</strain>
    </source>
</reference>
<feature type="compositionally biased region" description="Acidic residues" evidence="1">
    <location>
        <begin position="25"/>
        <end position="41"/>
    </location>
</feature>
<dbReference type="AlphaFoldDB" id="A0AAN7SW09"/>
<feature type="compositionally biased region" description="Polar residues" evidence="1">
    <location>
        <begin position="42"/>
        <end position="52"/>
    </location>
</feature>
<name>A0AAN7SW09_9EURO</name>
<proteinExistence type="predicted"/>
<accession>A0AAN7SW09</accession>
<sequence>MATSTRIQPKRGAKSASKPMRDVVLDLDDAEDLNELQETQEQEATPSKQKPSTGDFFKDAARDLSAAETAAEDSDFGKRTTASKKRKRTSDGVAKTKAQPWKRSKRQPSPDVPDMSDMSSDDEREEDRRLFEKKKRAPPSPIVKASITSSILRLEVRSGPATININLADILPRHVFDRNIGGASPDLDGSTLLGDGNIEATRQVRQRILEDFSAMRLNPDYACFLELEPALRNRIYREMLVDGSVVEFDPCPRSSRDPTLLQTCRQIYEEGRGILYGENAFHFDRTFRTRGHYYDREQREVGYKDVRRFLETIGSHNIAKLRFVSLRLQDAVPSFTPKLDSEERKYVNDAVLHRVLRLLGDSECVLDKFVVGFDGKGALDLNHVAFLRAFTSISCRKLIKTCRFGHSKIADHVWMRLKNFMKMPKLLNVDEDRQKVPVMQHELATRCSDEQ</sequence>
<dbReference type="Proteomes" id="UP001309876">
    <property type="component" value="Unassembled WGS sequence"/>
</dbReference>
<keyword evidence="3" id="KW-1185">Reference proteome</keyword>
<feature type="region of interest" description="Disordered" evidence="1">
    <location>
        <begin position="1"/>
        <end position="139"/>
    </location>
</feature>
<protein>
    <submittedName>
        <fullName evidence="2">Uncharacterized protein</fullName>
    </submittedName>
</protein>
<evidence type="ECO:0000256" key="1">
    <source>
        <dbReference type="SAM" id="MobiDB-lite"/>
    </source>
</evidence>
<gene>
    <name evidence="2" type="ORF">LTR05_006804</name>
</gene>
<comment type="caution">
    <text evidence="2">The sequence shown here is derived from an EMBL/GenBank/DDBJ whole genome shotgun (WGS) entry which is preliminary data.</text>
</comment>